<dbReference type="Pfam" id="PF21130">
    <property type="entry name" value="YgfZ_barrel"/>
    <property type="match status" value="1"/>
</dbReference>
<accession>A0A486XIR0</accession>
<dbReference type="Gene3D" id="3.30.70.1630">
    <property type="match status" value="1"/>
</dbReference>
<dbReference type="AlphaFoldDB" id="A0A486XIR0"/>
<dbReference type="Gene3D" id="2.40.30.160">
    <property type="match status" value="1"/>
</dbReference>
<dbReference type="NCBIfam" id="NF007110">
    <property type="entry name" value="PRK09559.1"/>
    <property type="match status" value="1"/>
</dbReference>
<dbReference type="EMBL" id="CAAJGR010000070">
    <property type="protein sequence ID" value="VHO02363.1"/>
    <property type="molecule type" value="Genomic_DNA"/>
</dbReference>
<dbReference type="SUPFAM" id="SSF101790">
    <property type="entry name" value="Aminomethyltransferase beta-barrel domain"/>
    <property type="match status" value="1"/>
</dbReference>
<organism evidence="2">
    <name type="scientific">Rheinheimera sp. BAL341</name>
    <dbReference type="NCBI Taxonomy" id="1708203"/>
    <lineage>
        <taxon>Bacteria</taxon>
        <taxon>Pseudomonadati</taxon>
        <taxon>Pseudomonadota</taxon>
        <taxon>Gammaproteobacteria</taxon>
        <taxon>Chromatiales</taxon>
        <taxon>Chromatiaceae</taxon>
        <taxon>Rheinheimera</taxon>
    </lineage>
</organism>
<dbReference type="PANTHER" id="PTHR22602:SF0">
    <property type="entry name" value="TRANSFERASE CAF17, MITOCHONDRIAL-RELATED"/>
    <property type="match status" value="1"/>
</dbReference>
<name>A0A486XIR0_9GAMM</name>
<dbReference type="NCBIfam" id="TIGR03317">
    <property type="entry name" value="ygfZ_signature"/>
    <property type="match status" value="1"/>
</dbReference>
<proteinExistence type="predicted"/>
<reference evidence="2" key="1">
    <citation type="submission" date="2019-04" db="EMBL/GenBank/DDBJ databases">
        <authorList>
            <person name="Brambilla D."/>
        </authorList>
    </citation>
    <scope>NUCLEOTIDE SEQUENCE</scope>
    <source>
        <strain evidence="2">BAL1</strain>
    </source>
</reference>
<dbReference type="InterPro" id="IPR045179">
    <property type="entry name" value="YgfZ/GcvT"/>
</dbReference>
<evidence type="ECO:0000259" key="1">
    <source>
        <dbReference type="Pfam" id="PF21130"/>
    </source>
</evidence>
<evidence type="ECO:0000313" key="2">
    <source>
        <dbReference type="EMBL" id="VHO02363.1"/>
    </source>
</evidence>
<dbReference type="PANTHER" id="PTHR22602">
    <property type="entry name" value="TRANSFERASE CAF17, MITOCHONDRIAL-RELATED"/>
    <property type="match status" value="1"/>
</dbReference>
<protein>
    <submittedName>
        <fullName evidence="2">Folate-dependent protein for Fe/S cluster synthesis/repair in oxidative stress</fullName>
    </submittedName>
</protein>
<sequence>MHTSWLTAEQYASLSSQVQGAFIAPLPAFDSVLIAGADRHKYLQGQTTCDLDQLSEANFLHGAHCDAKGKMWSQFYLAQKTEQLIAVAFRDELNASLQQWKKFGVFSKVSFDAGQDHFAVLGLGTNGSSDTVKQLIQQLGFSVPQPGQLSRHNNAMLLALAADHFMLLLPMADARLLMQQALPFAAPTAWLVQHIKHGFSYLEQGLIGEFVPQMLNLQALNAISFTKGCYIGQETVARMKYRGGNKRAAYILTAATEETPAAGTAIEVQLGDNWRRSGQVVNAANINNQLWLLAVLPNDITAADSLRLGSDSAPALQLMPLPYPLN</sequence>
<dbReference type="InterPro" id="IPR029043">
    <property type="entry name" value="GcvT/YgfZ_C"/>
</dbReference>
<feature type="domain" description="tRNA-modifying protein YgfZ-like beta-barrel" evidence="1">
    <location>
        <begin position="245"/>
        <end position="310"/>
    </location>
</feature>
<gene>
    <name evidence="2" type="ORF">BAL341_766</name>
</gene>
<dbReference type="InterPro" id="IPR017703">
    <property type="entry name" value="YgfZ/GCV_T_CS"/>
</dbReference>
<dbReference type="Gene3D" id="3.30.70.1400">
    <property type="entry name" value="Aminomethyltransferase beta-barrel domains"/>
    <property type="match status" value="1"/>
</dbReference>
<dbReference type="InterPro" id="IPR048451">
    <property type="entry name" value="YgfZ_barrel"/>
</dbReference>
<dbReference type="GO" id="GO:0016226">
    <property type="term" value="P:iron-sulfur cluster assembly"/>
    <property type="evidence" value="ECO:0007669"/>
    <property type="project" value="TreeGrafter"/>
</dbReference>
<dbReference type="SUPFAM" id="SSF103025">
    <property type="entry name" value="Folate-binding domain"/>
    <property type="match status" value="1"/>
</dbReference>